<organism evidence="1 2">
    <name type="scientific">Spirosoma aureum</name>
    <dbReference type="NCBI Taxonomy" id="2692134"/>
    <lineage>
        <taxon>Bacteria</taxon>
        <taxon>Pseudomonadati</taxon>
        <taxon>Bacteroidota</taxon>
        <taxon>Cytophagia</taxon>
        <taxon>Cytophagales</taxon>
        <taxon>Cytophagaceae</taxon>
        <taxon>Spirosoma</taxon>
    </lineage>
</organism>
<reference evidence="1 2" key="1">
    <citation type="submission" date="2020-03" db="EMBL/GenBank/DDBJ databases">
        <authorList>
            <person name="Kim M.K."/>
        </authorList>
    </citation>
    <scope>NUCLEOTIDE SEQUENCE [LARGE SCALE GENOMIC DNA]</scope>
    <source>
        <strain evidence="1 2">BT328</strain>
    </source>
</reference>
<protein>
    <submittedName>
        <fullName evidence="1">DUF4249 domain-containing protein</fullName>
    </submittedName>
</protein>
<dbReference type="EMBL" id="CP050063">
    <property type="protein sequence ID" value="QIP16904.1"/>
    <property type="molecule type" value="Genomic_DNA"/>
</dbReference>
<dbReference type="Proteomes" id="UP000501802">
    <property type="component" value="Chromosome"/>
</dbReference>
<keyword evidence="2" id="KW-1185">Reference proteome</keyword>
<accession>A0A6G9AX07</accession>
<dbReference type="Pfam" id="PF14054">
    <property type="entry name" value="DUF4249"/>
    <property type="match status" value="1"/>
</dbReference>
<dbReference type="PROSITE" id="PS51257">
    <property type="entry name" value="PROKAR_LIPOPROTEIN"/>
    <property type="match status" value="1"/>
</dbReference>
<dbReference type="KEGG" id="spib:G8759_31835"/>
<dbReference type="AlphaFoldDB" id="A0A6G9AX07"/>
<evidence type="ECO:0000313" key="2">
    <source>
        <dbReference type="Proteomes" id="UP000501802"/>
    </source>
</evidence>
<dbReference type="RefSeq" id="WP_167217237.1">
    <property type="nucleotide sequence ID" value="NZ_CP050063.1"/>
</dbReference>
<name>A0A6G9AX07_9BACT</name>
<sequence length="352" mass="39279">MNYFRLLIYGLGVLLAVFSCVTEFQPGTVSIPPSLIIEGQITDQAGPYTVRLTRTADYSYKSLNLLETGATVTIEDNQGNRETLTEQAPGGVYQTRVGGIQGVVGRSYKVTIVTQAGKRYESDAEVLRAAPPIQKLYYEYTVEGESVVNAKNQGWNVYLDTKDPETTGDYYKWDWQHYEPIDICLKQETRDGTLIGFDCCSPCWDIVRCYSCISVNSDVNINGQAISRQFIMRAPFKSTSRYYLEVQQQAISKGAYTFWKSVRQLTTNTGGLFDAAPAIVQGNVRCVSDPATMAFGYFGAAGVSEQFIYVDRSTGQGVPDLDPPVTVPQPSACVICENNLYRTRNKPRWWAY</sequence>
<gene>
    <name evidence="1" type="ORF">G8759_31835</name>
</gene>
<evidence type="ECO:0000313" key="1">
    <source>
        <dbReference type="EMBL" id="QIP16904.1"/>
    </source>
</evidence>
<dbReference type="InterPro" id="IPR025345">
    <property type="entry name" value="DUF4249"/>
</dbReference>
<proteinExistence type="predicted"/>